<proteinExistence type="inferred from homology"/>
<protein>
    <submittedName>
        <fullName evidence="8">Uncharacterized protein</fullName>
    </submittedName>
</protein>
<dbReference type="InterPro" id="IPR051423">
    <property type="entry name" value="CD225/Dispanin"/>
</dbReference>
<evidence type="ECO:0000313" key="9">
    <source>
        <dbReference type="Proteomes" id="UP001497497"/>
    </source>
</evidence>
<evidence type="ECO:0000313" key="8">
    <source>
        <dbReference type="EMBL" id="CAL1529359.1"/>
    </source>
</evidence>
<accession>A0AAV2HA15</accession>
<feature type="transmembrane region" description="Helical" evidence="7">
    <location>
        <begin position="238"/>
        <end position="264"/>
    </location>
</feature>
<dbReference type="EMBL" id="CAXITT010000047">
    <property type="protein sequence ID" value="CAL1529359.1"/>
    <property type="molecule type" value="Genomic_DNA"/>
</dbReference>
<dbReference type="AlphaFoldDB" id="A0AAV2HA15"/>
<sequence length="278" mass="31322">MADHNESPSATENSFSQEFINTTDAEEEEFLYPEPPAYSLDDPNARENSRRNWATDGDEVEQEGSDYNAATEAEYEENGTASSRLYRDHPKTRNGSQHYASRRPERVQTRQLAGSYFVKDYLTATAAKSGRPHSAQSRSDRAQVHRYLEASTPPCQDQVVSLTRAEQTYPPEPAVNIVYVAMEQPRRPENVRSYIACSVCVCFCCNLPLGLIAIYLSYQAKTLWLKGDYRRAKSYSRAALIVNITSVILGIVLTVVLPVIFVVIQTSYKIKKFNVGKN</sequence>
<dbReference type="InterPro" id="IPR007593">
    <property type="entry name" value="CD225/Dispanin_fam"/>
</dbReference>
<comment type="subcellular location">
    <subcellularLocation>
        <location evidence="1">Membrane</location>
    </subcellularLocation>
</comment>
<dbReference type="Pfam" id="PF04505">
    <property type="entry name" value="CD225"/>
    <property type="match status" value="1"/>
</dbReference>
<dbReference type="PANTHER" id="PTHR14948">
    <property type="entry name" value="NG5"/>
    <property type="match status" value="1"/>
</dbReference>
<evidence type="ECO:0000256" key="5">
    <source>
        <dbReference type="ARBA" id="ARBA00023136"/>
    </source>
</evidence>
<gene>
    <name evidence="8" type="ORF">GSLYS_00003514001</name>
</gene>
<feature type="transmembrane region" description="Helical" evidence="7">
    <location>
        <begin position="194"/>
        <end position="218"/>
    </location>
</feature>
<comment type="caution">
    <text evidence="8">The sequence shown here is derived from an EMBL/GenBank/DDBJ whole genome shotgun (WGS) entry which is preliminary data.</text>
</comment>
<evidence type="ECO:0000256" key="7">
    <source>
        <dbReference type="SAM" id="Phobius"/>
    </source>
</evidence>
<feature type="region of interest" description="Disordered" evidence="6">
    <location>
        <begin position="1"/>
        <end position="107"/>
    </location>
</feature>
<evidence type="ECO:0000256" key="2">
    <source>
        <dbReference type="ARBA" id="ARBA00006843"/>
    </source>
</evidence>
<evidence type="ECO:0000256" key="6">
    <source>
        <dbReference type="SAM" id="MobiDB-lite"/>
    </source>
</evidence>
<keyword evidence="4 7" id="KW-1133">Transmembrane helix</keyword>
<keyword evidence="5 7" id="KW-0472">Membrane</keyword>
<organism evidence="8 9">
    <name type="scientific">Lymnaea stagnalis</name>
    <name type="common">Great pond snail</name>
    <name type="synonym">Helix stagnalis</name>
    <dbReference type="NCBI Taxonomy" id="6523"/>
    <lineage>
        <taxon>Eukaryota</taxon>
        <taxon>Metazoa</taxon>
        <taxon>Spiralia</taxon>
        <taxon>Lophotrochozoa</taxon>
        <taxon>Mollusca</taxon>
        <taxon>Gastropoda</taxon>
        <taxon>Heterobranchia</taxon>
        <taxon>Euthyneura</taxon>
        <taxon>Panpulmonata</taxon>
        <taxon>Hygrophila</taxon>
        <taxon>Lymnaeoidea</taxon>
        <taxon>Lymnaeidae</taxon>
        <taxon>Lymnaea</taxon>
    </lineage>
</organism>
<name>A0AAV2HA15_LYMST</name>
<dbReference type="GO" id="GO:0016020">
    <property type="term" value="C:membrane"/>
    <property type="evidence" value="ECO:0007669"/>
    <property type="project" value="UniProtKB-SubCell"/>
</dbReference>
<keyword evidence="3 7" id="KW-0812">Transmembrane</keyword>
<reference evidence="8 9" key="1">
    <citation type="submission" date="2024-04" db="EMBL/GenBank/DDBJ databases">
        <authorList>
            <consortium name="Genoscope - CEA"/>
            <person name="William W."/>
        </authorList>
    </citation>
    <scope>NUCLEOTIDE SEQUENCE [LARGE SCALE GENOMIC DNA]</scope>
</reference>
<keyword evidence="9" id="KW-1185">Reference proteome</keyword>
<evidence type="ECO:0000256" key="4">
    <source>
        <dbReference type="ARBA" id="ARBA00022989"/>
    </source>
</evidence>
<dbReference type="PANTHER" id="PTHR14948:SF25">
    <property type="entry name" value="DUF4190 DOMAIN-CONTAINING PROTEIN"/>
    <property type="match status" value="1"/>
</dbReference>
<evidence type="ECO:0000256" key="1">
    <source>
        <dbReference type="ARBA" id="ARBA00004370"/>
    </source>
</evidence>
<comment type="similarity">
    <text evidence="2">Belongs to the CD225/Dispanin family.</text>
</comment>
<dbReference type="Proteomes" id="UP001497497">
    <property type="component" value="Unassembled WGS sequence"/>
</dbReference>
<evidence type="ECO:0000256" key="3">
    <source>
        <dbReference type="ARBA" id="ARBA00022692"/>
    </source>
</evidence>
<feature type="compositionally biased region" description="Polar residues" evidence="6">
    <location>
        <begin position="7"/>
        <end position="23"/>
    </location>
</feature>